<name>A0ABN9EQR9_9NEOB</name>
<dbReference type="InterPro" id="IPR046804">
    <property type="entry name" value="DNA-PKcs_N"/>
</dbReference>
<evidence type="ECO:0000313" key="4">
    <source>
        <dbReference type="Proteomes" id="UP001162483"/>
    </source>
</evidence>
<comment type="caution">
    <text evidence="3">The sequence shown here is derived from an EMBL/GenBank/DDBJ whole genome shotgun (WGS) entry which is preliminary data.</text>
</comment>
<dbReference type="Proteomes" id="UP001162483">
    <property type="component" value="Unassembled WGS sequence"/>
</dbReference>
<protein>
    <recommendedName>
        <fullName evidence="2">DNA-PKcs N-terminal domain-containing protein</fullName>
    </recommendedName>
</protein>
<evidence type="ECO:0000256" key="1">
    <source>
        <dbReference type="SAM" id="SignalP"/>
    </source>
</evidence>
<feature type="chain" id="PRO_5047514348" description="DNA-PKcs N-terminal domain-containing protein" evidence="1">
    <location>
        <begin position="24"/>
        <end position="98"/>
    </location>
</feature>
<feature type="domain" description="DNA-PKcs N-terminal" evidence="2">
    <location>
        <begin position="17"/>
        <end position="98"/>
    </location>
</feature>
<evidence type="ECO:0000259" key="2">
    <source>
        <dbReference type="Pfam" id="PF20500"/>
    </source>
</evidence>
<reference evidence="3" key="1">
    <citation type="submission" date="2023-05" db="EMBL/GenBank/DDBJ databases">
        <authorList>
            <person name="Stuckert A."/>
        </authorList>
    </citation>
    <scope>NUCLEOTIDE SEQUENCE</scope>
</reference>
<feature type="non-terminal residue" evidence="3">
    <location>
        <position position="98"/>
    </location>
</feature>
<proteinExistence type="predicted"/>
<evidence type="ECO:0000313" key="3">
    <source>
        <dbReference type="EMBL" id="CAI9585811.1"/>
    </source>
</evidence>
<dbReference type="Pfam" id="PF20500">
    <property type="entry name" value="DNA-PKcs_N"/>
    <property type="match status" value="1"/>
</dbReference>
<sequence>MILSNGMMKLKAVLWLLLPLTPAANLYPTKPKDFTAFVNLVEFCSEILPSKHVEFFEPWVFVFGYELILHSTRLPLISGFYKLLTVVMKNAKKLKYFE</sequence>
<keyword evidence="4" id="KW-1185">Reference proteome</keyword>
<gene>
    <name evidence="3" type="ORF">SPARVUS_LOCUS10274560</name>
</gene>
<feature type="signal peptide" evidence="1">
    <location>
        <begin position="1"/>
        <end position="23"/>
    </location>
</feature>
<dbReference type="EMBL" id="CATNWA010015690">
    <property type="protein sequence ID" value="CAI9585811.1"/>
    <property type="molecule type" value="Genomic_DNA"/>
</dbReference>
<accession>A0ABN9EQR9</accession>
<keyword evidence="1" id="KW-0732">Signal</keyword>
<organism evidence="3 4">
    <name type="scientific">Staurois parvus</name>
    <dbReference type="NCBI Taxonomy" id="386267"/>
    <lineage>
        <taxon>Eukaryota</taxon>
        <taxon>Metazoa</taxon>
        <taxon>Chordata</taxon>
        <taxon>Craniata</taxon>
        <taxon>Vertebrata</taxon>
        <taxon>Euteleostomi</taxon>
        <taxon>Amphibia</taxon>
        <taxon>Batrachia</taxon>
        <taxon>Anura</taxon>
        <taxon>Neobatrachia</taxon>
        <taxon>Ranoidea</taxon>
        <taxon>Ranidae</taxon>
        <taxon>Staurois</taxon>
    </lineage>
</organism>